<dbReference type="InterPro" id="IPR036291">
    <property type="entry name" value="NAD(P)-bd_dom_sf"/>
</dbReference>
<dbReference type="InterPro" id="IPR002347">
    <property type="entry name" value="SDR_fam"/>
</dbReference>
<dbReference type="FunFam" id="3.40.50.720:FF:000084">
    <property type="entry name" value="Short-chain dehydrogenase reductase"/>
    <property type="match status" value="1"/>
</dbReference>
<accession>B9VJL1</accession>
<dbReference type="PANTHER" id="PTHR43639:SF1">
    <property type="entry name" value="SHORT-CHAIN DEHYDROGENASE_REDUCTASE FAMILY PROTEIN"/>
    <property type="match status" value="1"/>
</dbReference>
<organism evidence="3">
    <name type="scientific">Streptomyces bingchenggensis</name>
    <dbReference type="NCBI Taxonomy" id="379067"/>
    <lineage>
        <taxon>Bacteria</taxon>
        <taxon>Bacillati</taxon>
        <taxon>Actinomycetota</taxon>
        <taxon>Actinomycetes</taxon>
        <taxon>Kitasatosporales</taxon>
        <taxon>Streptomycetaceae</taxon>
        <taxon>Streptomyces</taxon>
    </lineage>
</organism>
<name>B9VJL1_9ACTN</name>
<keyword evidence="2" id="KW-0560">Oxidoreductase</keyword>
<dbReference type="PANTHER" id="PTHR43639">
    <property type="entry name" value="OXIDOREDUCTASE, SHORT-CHAIN DEHYDROGENASE/REDUCTASE FAMILY (AFU_ORTHOLOGUE AFUA_5G02870)"/>
    <property type="match status" value="1"/>
</dbReference>
<dbReference type="EMBL" id="FJ560599">
    <property type="protein sequence ID" value="ACM17822.2"/>
    <property type="molecule type" value="Genomic_DNA"/>
</dbReference>
<evidence type="ECO:0000256" key="1">
    <source>
        <dbReference type="ARBA" id="ARBA00006484"/>
    </source>
</evidence>
<proteinExistence type="inferred from homology"/>
<sequence length="311" mass="32534">MDYEGPAGYPAWLGFRWSPFPWNSGVLRGFRAVCSVAMVVAMTQTAGKPALVTGASRGIGAAIARRLAAEGVLVAVHYGRRKADAEQTVASIEQAGGQAFAIRADLAADDALDTLFSELATGLAGRPLNILVNNAAVYADPDDPAAAQADGYVAGISEVTQEEFDRIFSVHVRAPFFVTQRCLPLLADGGRIVNISSAVTRIAWPLLPYAMSKGALEIMAPRLANELGHRGITVNTIAPGITDNTKTNTWLHDMPGAAEGVAAMTALRRLGQPSDIADVVALLASDDARWVTGQLVDASGGMALAPTPPGM</sequence>
<protein>
    <submittedName>
        <fullName evidence="3">Putative C5-ketoreductase</fullName>
    </submittedName>
</protein>
<evidence type="ECO:0000313" key="3">
    <source>
        <dbReference type="EMBL" id="ACM17822.2"/>
    </source>
</evidence>
<evidence type="ECO:0000256" key="2">
    <source>
        <dbReference type="ARBA" id="ARBA00023002"/>
    </source>
</evidence>
<dbReference type="Pfam" id="PF13561">
    <property type="entry name" value="adh_short_C2"/>
    <property type="match status" value="1"/>
</dbReference>
<dbReference type="SMR" id="B9VJL1"/>
<dbReference type="PRINTS" id="PR00080">
    <property type="entry name" value="SDRFAMILY"/>
</dbReference>
<comment type="similarity">
    <text evidence="1">Belongs to the short-chain dehydrogenases/reductases (SDR) family.</text>
</comment>
<dbReference type="PRINTS" id="PR00081">
    <property type="entry name" value="GDHRDH"/>
</dbReference>
<reference evidence="3" key="1">
    <citation type="journal article" date="2010" name="Biotechnol. Lett.">
        <title>5-ketoreductase from Streptomyces bingchengensis: overexpression and preliminary characterization.</title>
        <authorList>
            <person name="Wang X.J."/>
            <person name="Wang C.Q."/>
            <person name="Sun X.L."/>
            <person name="Xiang W.S."/>
        </authorList>
    </citation>
    <scope>NUCLEOTIDE SEQUENCE</scope>
    <source>
        <strain evidence="3">226541</strain>
    </source>
</reference>
<dbReference type="GO" id="GO:0016491">
    <property type="term" value="F:oxidoreductase activity"/>
    <property type="evidence" value="ECO:0007669"/>
    <property type="project" value="UniProtKB-KW"/>
</dbReference>
<dbReference type="AlphaFoldDB" id="B9VJL1"/>
<dbReference type="Gene3D" id="3.40.50.720">
    <property type="entry name" value="NAD(P)-binding Rossmann-like Domain"/>
    <property type="match status" value="1"/>
</dbReference>
<gene>
    <name evidence="3" type="primary">milF</name>
</gene>
<dbReference type="SUPFAM" id="SSF51735">
    <property type="entry name" value="NAD(P)-binding Rossmann-fold domains"/>
    <property type="match status" value="1"/>
</dbReference>